<dbReference type="InterPro" id="IPR003439">
    <property type="entry name" value="ABC_transporter-like_ATP-bd"/>
</dbReference>
<dbReference type="GO" id="GO:0016887">
    <property type="term" value="F:ATP hydrolysis activity"/>
    <property type="evidence" value="ECO:0007669"/>
    <property type="project" value="InterPro"/>
</dbReference>
<comment type="similarity">
    <text evidence="1">Belongs to the ABC transporter superfamily.</text>
</comment>
<organism evidence="7 8">
    <name type="scientific">Roseospira marina</name>
    <dbReference type="NCBI Taxonomy" id="140057"/>
    <lineage>
        <taxon>Bacteria</taxon>
        <taxon>Pseudomonadati</taxon>
        <taxon>Pseudomonadota</taxon>
        <taxon>Alphaproteobacteria</taxon>
        <taxon>Rhodospirillales</taxon>
        <taxon>Rhodospirillaceae</taxon>
        <taxon>Roseospira</taxon>
    </lineage>
</organism>
<dbReference type="PANTHER" id="PTHR43820:SF4">
    <property type="entry name" value="HIGH-AFFINITY BRANCHED-CHAIN AMINO ACID TRANSPORT ATP-BINDING PROTEIN LIVF"/>
    <property type="match status" value="1"/>
</dbReference>
<name>A0A5M6ICZ1_9PROT</name>
<comment type="caution">
    <text evidence="7">The sequence shown here is derived from an EMBL/GenBank/DDBJ whole genome shotgun (WGS) entry which is preliminary data.</text>
</comment>
<dbReference type="AlphaFoldDB" id="A0A5M6ICZ1"/>
<sequence>MLTVEGLQVTRGRTRVLTDLTLEVGAGEIAALIGSNGAGKTTTLMALSGLLPIAQGTATLRLDGQTFDLTRADPAKLVRAGLVHCPEGRQIFTRLTIEENLRLGAFLNRDEARVRALMDEIYALFPVLRERRHEAAGGLSGGEQMMLAIGRALMGEPRLLLLDEPSLGLAPQVTERIFDTLRDLNAERGVTLLLVEQNAMMALDIAHRGFVIREGRVELAGSGRDLLEDPHVMGAYLGLSA</sequence>
<evidence type="ECO:0000256" key="3">
    <source>
        <dbReference type="ARBA" id="ARBA00022741"/>
    </source>
</evidence>
<keyword evidence="5" id="KW-0029">Amino-acid transport</keyword>
<dbReference type="PROSITE" id="PS50893">
    <property type="entry name" value="ABC_TRANSPORTER_2"/>
    <property type="match status" value="1"/>
</dbReference>
<dbReference type="RefSeq" id="WP_150061666.1">
    <property type="nucleotide sequence ID" value="NZ_JACHII010000007.1"/>
</dbReference>
<dbReference type="InterPro" id="IPR003593">
    <property type="entry name" value="AAA+_ATPase"/>
</dbReference>
<evidence type="ECO:0000256" key="5">
    <source>
        <dbReference type="ARBA" id="ARBA00022970"/>
    </source>
</evidence>
<evidence type="ECO:0000256" key="1">
    <source>
        <dbReference type="ARBA" id="ARBA00005417"/>
    </source>
</evidence>
<protein>
    <submittedName>
        <fullName evidence="7">ABC transporter ATP-binding protein</fullName>
    </submittedName>
</protein>
<accession>A0A5M6ICZ1</accession>
<feature type="domain" description="ABC transporter" evidence="6">
    <location>
        <begin position="2"/>
        <end position="239"/>
    </location>
</feature>
<dbReference type="PROSITE" id="PS00211">
    <property type="entry name" value="ABC_TRANSPORTER_1"/>
    <property type="match status" value="1"/>
</dbReference>
<dbReference type="OrthoDB" id="9775250at2"/>
<keyword evidence="8" id="KW-1185">Reference proteome</keyword>
<dbReference type="CDD" id="cd03224">
    <property type="entry name" value="ABC_TM1139_LivF_branched"/>
    <property type="match status" value="1"/>
</dbReference>
<keyword evidence="3" id="KW-0547">Nucleotide-binding</keyword>
<evidence type="ECO:0000256" key="2">
    <source>
        <dbReference type="ARBA" id="ARBA00022448"/>
    </source>
</evidence>
<dbReference type="SUPFAM" id="SSF52540">
    <property type="entry name" value="P-loop containing nucleoside triphosphate hydrolases"/>
    <property type="match status" value="1"/>
</dbReference>
<dbReference type="EMBL" id="VWPJ01000005">
    <property type="protein sequence ID" value="KAA5606144.1"/>
    <property type="molecule type" value="Genomic_DNA"/>
</dbReference>
<dbReference type="SMART" id="SM00382">
    <property type="entry name" value="AAA"/>
    <property type="match status" value="1"/>
</dbReference>
<keyword evidence="2" id="KW-0813">Transport</keyword>
<dbReference type="Gene3D" id="3.40.50.300">
    <property type="entry name" value="P-loop containing nucleotide triphosphate hydrolases"/>
    <property type="match status" value="1"/>
</dbReference>
<dbReference type="GO" id="GO:0015807">
    <property type="term" value="P:L-amino acid transport"/>
    <property type="evidence" value="ECO:0007669"/>
    <property type="project" value="TreeGrafter"/>
</dbReference>
<dbReference type="InterPro" id="IPR017871">
    <property type="entry name" value="ABC_transporter-like_CS"/>
</dbReference>
<proteinExistence type="inferred from homology"/>
<dbReference type="PANTHER" id="PTHR43820">
    <property type="entry name" value="HIGH-AFFINITY BRANCHED-CHAIN AMINO ACID TRANSPORT ATP-BINDING PROTEIN LIVF"/>
    <property type="match status" value="1"/>
</dbReference>
<keyword evidence="4 7" id="KW-0067">ATP-binding</keyword>
<dbReference type="InterPro" id="IPR027417">
    <property type="entry name" value="P-loop_NTPase"/>
</dbReference>
<evidence type="ECO:0000313" key="8">
    <source>
        <dbReference type="Proteomes" id="UP000324065"/>
    </source>
</evidence>
<dbReference type="InterPro" id="IPR052156">
    <property type="entry name" value="BCAA_Transport_ATP-bd_LivF"/>
</dbReference>
<dbReference type="GO" id="GO:0005524">
    <property type="term" value="F:ATP binding"/>
    <property type="evidence" value="ECO:0007669"/>
    <property type="project" value="UniProtKB-KW"/>
</dbReference>
<reference evidence="7 8" key="1">
    <citation type="submission" date="2019-09" db="EMBL/GenBank/DDBJ databases">
        <title>Genome sequence of Roseospira marina, one of the more divergent members of the non-sulfur purple photosynthetic bacterial family, the Rhodospirillaceae.</title>
        <authorList>
            <person name="Meyer T."/>
            <person name="Kyndt J."/>
        </authorList>
    </citation>
    <scope>NUCLEOTIDE SEQUENCE [LARGE SCALE GENOMIC DNA]</scope>
    <source>
        <strain evidence="7 8">DSM 15113</strain>
    </source>
</reference>
<evidence type="ECO:0000259" key="6">
    <source>
        <dbReference type="PROSITE" id="PS50893"/>
    </source>
</evidence>
<dbReference type="GO" id="GO:0015658">
    <property type="term" value="F:branched-chain amino acid transmembrane transporter activity"/>
    <property type="evidence" value="ECO:0007669"/>
    <property type="project" value="TreeGrafter"/>
</dbReference>
<evidence type="ECO:0000313" key="7">
    <source>
        <dbReference type="EMBL" id="KAA5606144.1"/>
    </source>
</evidence>
<dbReference type="Pfam" id="PF00005">
    <property type="entry name" value="ABC_tran"/>
    <property type="match status" value="1"/>
</dbReference>
<dbReference type="Proteomes" id="UP000324065">
    <property type="component" value="Unassembled WGS sequence"/>
</dbReference>
<evidence type="ECO:0000256" key="4">
    <source>
        <dbReference type="ARBA" id="ARBA00022840"/>
    </source>
</evidence>
<gene>
    <name evidence="7" type="ORF">F1188_06865</name>
</gene>